<proteinExistence type="predicted"/>
<dbReference type="FunFam" id="3.40.50.880:FF:000033">
    <property type="entry name" value="Glutamine amidotransferase class-I"/>
    <property type="match status" value="1"/>
</dbReference>
<dbReference type="GO" id="GO:0005829">
    <property type="term" value="C:cytosol"/>
    <property type="evidence" value="ECO:0007669"/>
    <property type="project" value="TreeGrafter"/>
</dbReference>
<organism evidence="2">
    <name type="scientific">hydrothermal vent metagenome</name>
    <dbReference type="NCBI Taxonomy" id="652676"/>
    <lineage>
        <taxon>unclassified sequences</taxon>
        <taxon>metagenomes</taxon>
        <taxon>ecological metagenomes</taxon>
    </lineage>
</organism>
<gene>
    <name evidence="2" type="ORF">MNBD_BACTEROID07-462</name>
</gene>
<evidence type="ECO:0000313" key="2">
    <source>
        <dbReference type="EMBL" id="VAW28321.1"/>
    </source>
</evidence>
<keyword evidence="2" id="KW-0315">Glutamine amidotransferase</keyword>
<dbReference type="PROSITE" id="PS51273">
    <property type="entry name" value="GATASE_TYPE_1"/>
    <property type="match status" value="1"/>
</dbReference>
<protein>
    <submittedName>
        <fullName evidence="2">Glutamine amidotransferase, class I</fullName>
    </submittedName>
</protein>
<dbReference type="Pfam" id="PF00117">
    <property type="entry name" value="GATase"/>
    <property type="match status" value="1"/>
</dbReference>
<feature type="domain" description="Glutamine amidotransferase" evidence="1">
    <location>
        <begin position="29"/>
        <end position="182"/>
    </location>
</feature>
<dbReference type="GO" id="GO:0016740">
    <property type="term" value="F:transferase activity"/>
    <property type="evidence" value="ECO:0007669"/>
    <property type="project" value="UniProtKB-KW"/>
</dbReference>
<dbReference type="InterPro" id="IPR044992">
    <property type="entry name" value="ChyE-like"/>
</dbReference>
<dbReference type="PANTHER" id="PTHR42695:SF5">
    <property type="entry name" value="GLUTAMINE AMIDOTRANSFERASE YLR126C-RELATED"/>
    <property type="match status" value="1"/>
</dbReference>
<dbReference type="InterPro" id="IPR017926">
    <property type="entry name" value="GATASE"/>
</dbReference>
<evidence type="ECO:0000259" key="1">
    <source>
        <dbReference type="Pfam" id="PF00117"/>
    </source>
</evidence>
<reference evidence="2" key="1">
    <citation type="submission" date="2018-06" db="EMBL/GenBank/DDBJ databases">
        <authorList>
            <person name="Zhirakovskaya E."/>
        </authorList>
    </citation>
    <scope>NUCLEOTIDE SEQUENCE</scope>
</reference>
<dbReference type="CDD" id="cd01741">
    <property type="entry name" value="GATase1_1"/>
    <property type="match status" value="1"/>
</dbReference>
<sequence length="229" mass="25978">MKIHVLQHVPFENPGTILDWAGERKFSVAFTQLFKQEKLPDQEEFDLLIVMGGPMSLSDTEKHPWLVQEKAFLKKTLASGKKMIGICLGAQLLAEMLGSKVFPNKQKEIGWFPIQKSTASGHEILNLFAKKTLPAFHWHGDTFDLPKEAIPLFSSEATKNQAFVWNNQIFALQFHWEVKPENVRLLLENSAADLTDGSFVQQPEEMLANPALFAEARKNLFRLLDFLAS</sequence>
<accession>A0A3B0UBF3</accession>
<keyword evidence="2" id="KW-0808">Transferase</keyword>
<dbReference type="EMBL" id="UOET01000222">
    <property type="protein sequence ID" value="VAW28321.1"/>
    <property type="molecule type" value="Genomic_DNA"/>
</dbReference>
<dbReference type="InterPro" id="IPR029062">
    <property type="entry name" value="Class_I_gatase-like"/>
</dbReference>
<dbReference type="Gene3D" id="3.40.50.880">
    <property type="match status" value="1"/>
</dbReference>
<dbReference type="PANTHER" id="PTHR42695">
    <property type="entry name" value="GLUTAMINE AMIDOTRANSFERASE YLR126C-RELATED"/>
    <property type="match status" value="1"/>
</dbReference>
<dbReference type="SUPFAM" id="SSF52317">
    <property type="entry name" value="Class I glutamine amidotransferase-like"/>
    <property type="match status" value="1"/>
</dbReference>
<dbReference type="AlphaFoldDB" id="A0A3B0UBF3"/>
<name>A0A3B0UBF3_9ZZZZ</name>